<keyword evidence="2" id="KW-1185">Reference proteome</keyword>
<reference evidence="2" key="1">
    <citation type="journal article" date="2019" name="Int. J. Syst. Evol. Microbiol.">
        <title>The Global Catalogue of Microorganisms (GCM) 10K type strain sequencing project: providing services to taxonomists for standard genome sequencing and annotation.</title>
        <authorList>
            <consortium name="The Broad Institute Genomics Platform"/>
            <consortium name="The Broad Institute Genome Sequencing Center for Infectious Disease"/>
            <person name="Wu L."/>
            <person name="Ma J."/>
        </authorList>
    </citation>
    <scope>NUCLEOTIDE SEQUENCE [LARGE SCALE GENOMIC DNA]</scope>
    <source>
        <strain evidence="2">KCTC 52042</strain>
    </source>
</reference>
<protein>
    <submittedName>
        <fullName evidence="1">Uncharacterized protein</fullName>
    </submittedName>
</protein>
<accession>A0ABW5JLE6</accession>
<proteinExistence type="predicted"/>
<evidence type="ECO:0000313" key="1">
    <source>
        <dbReference type="EMBL" id="MFD2532974.1"/>
    </source>
</evidence>
<comment type="caution">
    <text evidence="1">The sequence shown here is derived from an EMBL/GenBank/DDBJ whole genome shotgun (WGS) entry which is preliminary data.</text>
</comment>
<gene>
    <name evidence="1" type="ORF">ACFSVN_10990</name>
</gene>
<name>A0ABW5JLE6_9BACT</name>
<dbReference type="Proteomes" id="UP001597460">
    <property type="component" value="Unassembled WGS sequence"/>
</dbReference>
<evidence type="ECO:0000313" key="2">
    <source>
        <dbReference type="Proteomes" id="UP001597460"/>
    </source>
</evidence>
<organism evidence="1 2">
    <name type="scientific">Gracilimonas halophila</name>
    <dbReference type="NCBI Taxonomy" id="1834464"/>
    <lineage>
        <taxon>Bacteria</taxon>
        <taxon>Pseudomonadati</taxon>
        <taxon>Balneolota</taxon>
        <taxon>Balneolia</taxon>
        <taxon>Balneolales</taxon>
        <taxon>Balneolaceae</taxon>
        <taxon>Gracilimonas</taxon>
    </lineage>
</organism>
<sequence>MNNKRTKLIMEEKGLKDKLPANRFTSVNVLSESEFSKGIKKAEKGPFNTVQESMTQFESWLKKRSSCIRTVYGRFKIGV</sequence>
<dbReference type="RefSeq" id="WP_390302434.1">
    <property type="nucleotide sequence ID" value="NZ_JBHULI010000025.1"/>
</dbReference>
<dbReference type="EMBL" id="JBHULI010000025">
    <property type="protein sequence ID" value="MFD2532974.1"/>
    <property type="molecule type" value="Genomic_DNA"/>
</dbReference>